<evidence type="ECO:0000313" key="2">
    <source>
        <dbReference type="Proteomes" id="UP000821845"/>
    </source>
</evidence>
<sequence>MTSKQRRHFLRGFGLPSVWQMGRMNRTNVAELGRAASQRAVSFASSMILLFVFTRRQLIIKPLPKSMLTGRHNCRAARARKLWDKFKGDHFVSYVDAAAQDTRKYVVSVVTESGRILDAATIEAFSALEAEESAIALAVTNDSVSTIVRKCKHEGKLMEHDEVIRKDDPCESYQCDTQRKMILVNLCHYGLYQRAPPDCVLRKRTGDFPACCPWPDCSEAGDVARRGSSPGNTTTAGEALTDGADDLIVPASQGAVEKPDLHATPATASESLVDELRSTATSAPVSYERTTQSESEPSTGSVEAAS</sequence>
<protein>
    <submittedName>
        <fullName evidence="1">Uncharacterized protein</fullName>
    </submittedName>
</protein>
<organism evidence="1 2">
    <name type="scientific">Hyalomma asiaticum</name>
    <name type="common">Tick</name>
    <dbReference type="NCBI Taxonomy" id="266040"/>
    <lineage>
        <taxon>Eukaryota</taxon>
        <taxon>Metazoa</taxon>
        <taxon>Ecdysozoa</taxon>
        <taxon>Arthropoda</taxon>
        <taxon>Chelicerata</taxon>
        <taxon>Arachnida</taxon>
        <taxon>Acari</taxon>
        <taxon>Parasitiformes</taxon>
        <taxon>Ixodida</taxon>
        <taxon>Ixodoidea</taxon>
        <taxon>Ixodidae</taxon>
        <taxon>Hyalomminae</taxon>
        <taxon>Hyalomma</taxon>
    </lineage>
</organism>
<proteinExistence type="predicted"/>
<accession>A0ACB7T5K2</accession>
<name>A0ACB7T5K2_HYAAI</name>
<reference evidence="1" key="1">
    <citation type="submission" date="2020-05" db="EMBL/GenBank/DDBJ databases">
        <title>Large-scale comparative analyses of tick genomes elucidate their genetic diversity and vector capacities.</title>
        <authorList>
            <person name="Jia N."/>
            <person name="Wang J."/>
            <person name="Shi W."/>
            <person name="Du L."/>
            <person name="Sun Y."/>
            <person name="Zhan W."/>
            <person name="Jiang J."/>
            <person name="Wang Q."/>
            <person name="Zhang B."/>
            <person name="Ji P."/>
            <person name="Sakyi L.B."/>
            <person name="Cui X."/>
            <person name="Yuan T."/>
            <person name="Jiang B."/>
            <person name="Yang W."/>
            <person name="Lam T.T.-Y."/>
            <person name="Chang Q."/>
            <person name="Ding S."/>
            <person name="Wang X."/>
            <person name="Zhu J."/>
            <person name="Ruan X."/>
            <person name="Zhao L."/>
            <person name="Wei J."/>
            <person name="Que T."/>
            <person name="Du C."/>
            <person name="Cheng J."/>
            <person name="Dai P."/>
            <person name="Han X."/>
            <person name="Huang E."/>
            <person name="Gao Y."/>
            <person name="Liu J."/>
            <person name="Shao H."/>
            <person name="Ye R."/>
            <person name="Li L."/>
            <person name="Wei W."/>
            <person name="Wang X."/>
            <person name="Wang C."/>
            <person name="Yang T."/>
            <person name="Huo Q."/>
            <person name="Li W."/>
            <person name="Guo W."/>
            <person name="Chen H."/>
            <person name="Zhou L."/>
            <person name="Ni X."/>
            <person name="Tian J."/>
            <person name="Zhou Y."/>
            <person name="Sheng Y."/>
            <person name="Liu T."/>
            <person name="Pan Y."/>
            <person name="Xia L."/>
            <person name="Li J."/>
            <person name="Zhao F."/>
            <person name="Cao W."/>
        </authorList>
    </citation>
    <scope>NUCLEOTIDE SEQUENCE</scope>
    <source>
        <strain evidence="1">Hyas-2018</strain>
    </source>
</reference>
<evidence type="ECO:0000313" key="1">
    <source>
        <dbReference type="EMBL" id="KAH6942150.1"/>
    </source>
</evidence>
<dbReference type="Proteomes" id="UP000821845">
    <property type="component" value="Chromosome 10"/>
</dbReference>
<gene>
    <name evidence="1" type="ORF">HPB50_001497</name>
</gene>
<comment type="caution">
    <text evidence="1">The sequence shown here is derived from an EMBL/GenBank/DDBJ whole genome shotgun (WGS) entry which is preliminary data.</text>
</comment>
<dbReference type="EMBL" id="CM023490">
    <property type="protein sequence ID" value="KAH6942150.1"/>
    <property type="molecule type" value="Genomic_DNA"/>
</dbReference>
<keyword evidence="2" id="KW-1185">Reference proteome</keyword>